<evidence type="ECO:0000256" key="2">
    <source>
        <dbReference type="ARBA" id="ARBA00022553"/>
    </source>
</evidence>
<dbReference type="Gene3D" id="3.40.50.2300">
    <property type="match status" value="1"/>
</dbReference>
<dbReference type="InterPro" id="IPR001789">
    <property type="entry name" value="Sig_transdc_resp-reg_receiver"/>
</dbReference>
<accession>A0ABV1H6F9</accession>
<protein>
    <recommendedName>
        <fullName evidence="1">Stage 0 sporulation protein A homolog</fullName>
    </recommendedName>
</protein>
<keyword evidence="2 4" id="KW-0597">Phosphoprotein</keyword>
<proteinExistence type="predicted"/>
<dbReference type="InterPro" id="IPR050595">
    <property type="entry name" value="Bact_response_regulator"/>
</dbReference>
<evidence type="ECO:0000313" key="6">
    <source>
        <dbReference type="EMBL" id="MEQ2555290.1"/>
    </source>
</evidence>
<evidence type="ECO:0000259" key="5">
    <source>
        <dbReference type="PROSITE" id="PS50110"/>
    </source>
</evidence>
<dbReference type="SUPFAM" id="SSF52172">
    <property type="entry name" value="CheY-like"/>
    <property type="match status" value="1"/>
</dbReference>
<evidence type="ECO:0000256" key="4">
    <source>
        <dbReference type="PROSITE-ProRule" id="PRU00169"/>
    </source>
</evidence>
<dbReference type="PROSITE" id="PS50110">
    <property type="entry name" value="RESPONSE_REGULATORY"/>
    <property type="match status" value="1"/>
</dbReference>
<dbReference type="Proteomes" id="UP001546774">
    <property type="component" value="Unassembled WGS sequence"/>
</dbReference>
<feature type="domain" description="Response regulatory" evidence="5">
    <location>
        <begin position="174"/>
        <end position="289"/>
    </location>
</feature>
<dbReference type="PANTHER" id="PTHR44591:SF3">
    <property type="entry name" value="RESPONSE REGULATORY DOMAIN-CONTAINING PROTEIN"/>
    <property type="match status" value="1"/>
</dbReference>
<dbReference type="InterPro" id="IPR011006">
    <property type="entry name" value="CheY-like_superfamily"/>
</dbReference>
<comment type="function">
    <text evidence="3">May play the central regulatory role in sporulation. It may be an element of the effector pathway responsible for the activation of sporulation genes in response to nutritional stress. Spo0A may act in concert with spo0H (a sigma factor) to control the expression of some genes that are critical to the sporulation process.</text>
</comment>
<dbReference type="EMBL" id="JBBMFS010000007">
    <property type="protein sequence ID" value="MEQ2555290.1"/>
    <property type="molecule type" value="Genomic_DNA"/>
</dbReference>
<evidence type="ECO:0000256" key="3">
    <source>
        <dbReference type="ARBA" id="ARBA00024867"/>
    </source>
</evidence>
<name>A0ABV1H6F9_9FIRM</name>
<dbReference type="SMART" id="SM00448">
    <property type="entry name" value="REC"/>
    <property type="match status" value="1"/>
</dbReference>
<dbReference type="Pfam" id="PF00072">
    <property type="entry name" value="Response_reg"/>
    <property type="match status" value="1"/>
</dbReference>
<organism evidence="6 7">
    <name type="scientific">Lachnospira intestinalis</name>
    <dbReference type="NCBI Taxonomy" id="3133158"/>
    <lineage>
        <taxon>Bacteria</taxon>
        <taxon>Bacillati</taxon>
        <taxon>Bacillota</taxon>
        <taxon>Clostridia</taxon>
        <taxon>Lachnospirales</taxon>
        <taxon>Lachnospiraceae</taxon>
        <taxon>Lachnospira</taxon>
    </lineage>
</organism>
<evidence type="ECO:0000313" key="7">
    <source>
        <dbReference type="Proteomes" id="UP001546774"/>
    </source>
</evidence>
<evidence type="ECO:0000256" key="1">
    <source>
        <dbReference type="ARBA" id="ARBA00018672"/>
    </source>
</evidence>
<dbReference type="PANTHER" id="PTHR44591">
    <property type="entry name" value="STRESS RESPONSE REGULATOR PROTEIN 1"/>
    <property type="match status" value="1"/>
</dbReference>
<reference evidence="6" key="1">
    <citation type="submission" date="2024-03" db="EMBL/GenBank/DDBJ databases">
        <title>Human intestinal bacterial collection.</title>
        <authorList>
            <person name="Pauvert C."/>
            <person name="Hitch T.C.A."/>
            <person name="Clavel T."/>
        </authorList>
    </citation>
    <scope>NUCLEOTIDE SEQUENCE [LARGE SCALE GENOMIC DNA]</scope>
    <source>
        <strain evidence="6">CLA-AA-H89B</strain>
    </source>
</reference>
<comment type="caution">
    <text evidence="6">The sequence shown here is derived from an EMBL/GenBank/DDBJ whole genome shotgun (WGS) entry which is preliminary data.</text>
</comment>
<keyword evidence="7" id="KW-1185">Reference proteome</keyword>
<gene>
    <name evidence="6" type="ORF">WMO37_09765</name>
</gene>
<sequence length="291" mass="32901">MKYKVLLTGKNNVAIDEFFTKMYNSFECQTTSNRYEDMISHLHAFNPDAFVYCLQDEPVDDITKIISMKSRNAGQLPLIIIGDAADCDKFTKAAVKVADLILQRPLTAAVIEQRINVFLKQKKRMHEPIAEELKKADLAFNETFPPKTDVPDVTDMPDIRDIANIPGMTSGKKHILVIDDDARMLKVIKLHLHEKYDVATAISGKIALKFLETKHTDLILLDYAMPDENGLVVLEKLRANPSTKNIPVIFLTGITDRKKIQEALVMKPQGYLLKPINRKRLLAAIQNTLES</sequence>
<feature type="modified residue" description="4-aspartylphosphate" evidence="4">
    <location>
        <position position="222"/>
    </location>
</feature>